<protein>
    <submittedName>
        <fullName evidence="1">Uncharacterized protein</fullName>
    </submittedName>
</protein>
<accession>A0A1I4JV31</accession>
<organism evidence="1 2">
    <name type="scientific">Halanaerobium salsuginis</name>
    <dbReference type="NCBI Taxonomy" id="29563"/>
    <lineage>
        <taxon>Bacteria</taxon>
        <taxon>Bacillati</taxon>
        <taxon>Bacillota</taxon>
        <taxon>Clostridia</taxon>
        <taxon>Halanaerobiales</taxon>
        <taxon>Halanaerobiaceae</taxon>
        <taxon>Halanaerobium</taxon>
    </lineage>
</organism>
<dbReference type="AlphaFoldDB" id="A0A1I4JV31"/>
<name>A0A1I4JV31_9FIRM</name>
<evidence type="ECO:0000313" key="1">
    <source>
        <dbReference type="EMBL" id="SFL70191.1"/>
    </source>
</evidence>
<evidence type="ECO:0000313" key="2">
    <source>
        <dbReference type="Proteomes" id="UP000199006"/>
    </source>
</evidence>
<dbReference type="RefSeq" id="WP_281244087.1">
    <property type="nucleotide sequence ID" value="NZ_FOTI01000025.1"/>
</dbReference>
<keyword evidence="2" id="KW-1185">Reference proteome</keyword>
<reference evidence="1 2" key="1">
    <citation type="submission" date="2016-10" db="EMBL/GenBank/DDBJ databases">
        <authorList>
            <person name="de Groot N.N."/>
        </authorList>
    </citation>
    <scope>NUCLEOTIDE SEQUENCE [LARGE SCALE GENOMIC DNA]</scope>
    <source>
        <strain evidence="1 2">ATCC 51327</strain>
    </source>
</reference>
<dbReference type="STRING" id="29563.SAMN02983006_01823"/>
<sequence length="41" mass="5067">MLKRMIHFIDEVASEGKRIENNLRKVKNEYRNDEYNGYMNF</sequence>
<gene>
    <name evidence="1" type="ORF">SAMN02983006_01823</name>
</gene>
<dbReference type="Proteomes" id="UP000199006">
    <property type="component" value="Unassembled WGS sequence"/>
</dbReference>
<dbReference type="EMBL" id="FOTI01000025">
    <property type="protein sequence ID" value="SFL70191.1"/>
    <property type="molecule type" value="Genomic_DNA"/>
</dbReference>
<proteinExistence type="predicted"/>